<evidence type="ECO:0000256" key="3">
    <source>
        <dbReference type="ARBA" id="ARBA00022989"/>
    </source>
</evidence>
<evidence type="ECO:0000313" key="7">
    <source>
        <dbReference type="Proteomes" id="UP000694941"/>
    </source>
</evidence>
<feature type="transmembrane region" description="Helical" evidence="5">
    <location>
        <begin position="403"/>
        <end position="425"/>
    </location>
</feature>
<keyword evidence="4 5" id="KW-0472">Membrane</keyword>
<dbReference type="CDD" id="cd17318">
    <property type="entry name" value="MFS_SLC17"/>
    <property type="match status" value="1"/>
</dbReference>
<evidence type="ECO:0000256" key="1">
    <source>
        <dbReference type="ARBA" id="ARBA00004141"/>
    </source>
</evidence>
<feature type="transmembrane region" description="Helical" evidence="5">
    <location>
        <begin position="471"/>
        <end position="490"/>
    </location>
</feature>
<dbReference type="RefSeq" id="XP_022239379.1">
    <property type="nucleotide sequence ID" value="XM_022383671.1"/>
</dbReference>
<comment type="subcellular location">
    <subcellularLocation>
        <location evidence="1">Membrane</location>
        <topology evidence="1">Multi-pass membrane protein</topology>
    </subcellularLocation>
</comment>
<keyword evidence="2 5" id="KW-0812">Transmembrane</keyword>
<feature type="transmembrane region" description="Helical" evidence="5">
    <location>
        <begin position="208"/>
        <end position="227"/>
    </location>
</feature>
<evidence type="ECO:0000256" key="5">
    <source>
        <dbReference type="SAM" id="Phobius"/>
    </source>
</evidence>
<proteinExistence type="predicted"/>
<feature type="transmembrane region" description="Helical" evidence="5">
    <location>
        <begin position="144"/>
        <end position="164"/>
    </location>
</feature>
<dbReference type="InterPro" id="IPR036259">
    <property type="entry name" value="MFS_trans_sf"/>
</dbReference>
<keyword evidence="3 5" id="KW-1133">Transmembrane helix</keyword>
<dbReference type="PROSITE" id="PS50850">
    <property type="entry name" value="MFS"/>
    <property type="match status" value="1"/>
</dbReference>
<feature type="transmembrane region" description="Helical" evidence="5">
    <location>
        <begin position="239"/>
        <end position="259"/>
    </location>
</feature>
<evidence type="ECO:0000313" key="8">
    <source>
        <dbReference type="RefSeq" id="XP_022239379.1"/>
    </source>
</evidence>
<dbReference type="InterPro" id="IPR011701">
    <property type="entry name" value="MFS"/>
</dbReference>
<evidence type="ECO:0000256" key="2">
    <source>
        <dbReference type="ARBA" id="ARBA00022692"/>
    </source>
</evidence>
<organism evidence="7 8">
    <name type="scientific">Limulus polyphemus</name>
    <name type="common">Atlantic horseshoe crab</name>
    <dbReference type="NCBI Taxonomy" id="6850"/>
    <lineage>
        <taxon>Eukaryota</taxon>
        <taxon>Metazoa</taxon>
        <taxon>Ecdysozoa</taxon>
        <taxon>Arthropoda</taxon>
        <taxon>Chelicerata</taxon>
        <taxon>Merostomata</taxon>
        <taxon>Xiphosura</taxon>
        <taxon>Limulidae</taxon>
        <taxon>Limulus</taxon>
    </lineage>
</organism>
<evidence type="ECO:0000259" key="6">
    <source>
        <dbReference type="PROSITE" id="PS50850"/>
    </source>
</evidence>
<feature type="transmembrane region" description="Helical" evidence="5">
    <location>
        <begin position="53"/>
        <end position="76"/>
    </location>
</feature>
<dbReference type="Proteomes" id="UP000694941">
    <property type="component" value="Unplaced"/>
</dbReference>
<dbReference type="GeneID" id="106457536"/>
<dbReference type="PANTHER" id="PTHR11662:SF399">
    <property type="entry name" value="FI19708P1-RELATED"/>
    <property type="match status" value="1"/>
</dbReference>
<feature type="domain" description="Major facilitator superfamily (MFS) profile" evidence="6">
    <location>
        <begin position="46"/>
        <end position="495"/>
    </location>
</feature>
<dbReference type="SUPFAM" id="SSF103473">
    <property type="entry name" value="MFS general substrate transporter"/>
    <property type="match status" value="1"/>
</dbReference>
<dbReference type="Pfam" id="PF07690">
    <property type="entry name" value="MFS_1"/>
    <property type="match status" value="1"/>
</dbReference>
<feature type="transmembrane region" description="Helical" evidence="5">
    <location>
        <begin position="437"/>
        <end position="459"/>
    </location>
</feature>
<dbReference type="Gene3D" id="1.20.1250.20">
    <property type="entry name" value="MFS general substrate transporter like domains"/>
    <property type="match status" value="2"/>
</dbReference>
<reference evidence="8" key="1">
    <citation type="submission" date="2025-08" db="UniProtKB">
        <authorList>
            <consortium name="RefSeq"/>
        </authorList>
    </citation>
    <scope>IDENTIFICATION</scope>
    <source>
        <tissue evidence="8">Muscle</tissue>
    </source>
</reference>
<protein>
    <submittedName>
        <fullName evidence="8">Inorganic phosphate cotransporter</fullName>
    </submittedName>
</protein>
<feature type="transmembrane region" description="Helical" evidence="5">
    <location>
        <begin position="378"/>
        <end position="397"/>
    </location>
</feature>
<name>A0ABM1S6X4_LIMPO</name>
<accession>A0ABM1S6X4</accession>
<sequence>MSLSNKRLEGYDDDDDDDGIVAIDQQKLLLQKSVFKRVEFQHFFPTRYVLTLMGFWGFFNLYALRVTLNVAIVAMVNSSKVEKNVTMIDECPLPNNENSTSSAKEGVFQWDEKIQGIILGSFYYGYVVTQIPGGRMSEIYGSKWLFGGCLLITSVLSLLIPVLARLNVMALIAARILQGLVGGPSYPAMHSMLGRWLPLSQRSLLSSIIYMGAEIGTMVSELLTGILCDSDILGGWPSAFYFLGIAGIIWFILWMVLIFDSPEKHPRISEEELQFIQTNQGKKHEHKQNIPIPWRNILTSLPVWMLIVTHFGQDWGFSILLTELPTYMKNILHFDFKTNGLLSSLPYLFRGVFGWIAGCLADLIRGKGYIGMSGTRKIFNTIGCIGPALCLIGVVYAGCNNTLNAALFTLAMGFSGFSYAGYLVTHMDLSPDFAGTLMGLSNGLAQMTGFIAPAFVGSLIEHNETFQRWSIVFYTTSVVYVIAAILFVIFGSAELQPWGVVVSEETDSTEEDTTDNCLNLDDIPVFSVSKVIGS</sequence>
<dbReference type="PANTHER" id="PTHR11662">
    <property type="entry name" value="SOLUTE CARRIER FAMILY 17"/>
    <property type="match status" value="1"/>
</dbReference>
<feature type="transmembrane region" description="Helical" evidence="5">
    <location>
        <begin position="347"/>
        <end position="366"/>
    </location>
</feature>
<dbReference type="InterPro" id="IPR050382">
    <property type="entry name" value="MFS_Na/Anion_cotransporter"/>
</dbReference>
<gene>
    <name evidence="8" type="primary">LOC106457536</name>
</gene>
<keyword evidence="7" id="KW-1185">Reference proteome</keyword>
<dbReference type="InterPro" id="IPR020846">
    <property type="entry name" value="MFS_dom"/>
</dbReference>
<evidence type="ECO:0000256" key="4">
    <source>
        <dbReference type="ARBA" id="ARBA00023136"/>
    </source>
</evidence>